<dbReference type="Gene3D" id="1.10.486.10">
    <property type="entry name" value="PCRA, domain 4"/>
    <property type="match status" value="1"/>
</dbReference>
<dbReference type="InterPro" id="IPR014017">
    <property type="entry name" value="DNA_helicase_UvrD-like_C"/>
</dbReference>
<sequence length="807" mass="90215">MDAILKDLTDAQASAVTHIDGPLLILAGPGSGKTRVVTHRIANLLKHGVQPWQIAALTFTNKAADEMRSRVQKLAPQQDVWMGTFHRFCAQRLRRYAPMVGLSENYSIYDTSDSKQAMKRAIAAAGISTSHASPEQIASTISSAKNRLVTPEMMEGQALRHGDAIAAKVYPVYQKQLLTANAVDFDDLLLHIAILLRENPEVRAELDAKLKYIMVDEYQDTNLAQYAIVRALSIDHPNLSVTGDPDQSIYGWRGADLNNILDFEKDYPDVTTVRLEQNYRSTPNILRVADQLIRHNRRRKQKGLFTDNEEGEQVVLRFFEDGYKEADSIASEIANAMATEGMRPRDFAIFVRMNALTRSLEHALRNSAIPYQIVNGLAFYQRKEIKDLLAYLNLINNPSHDVALQRVINTPTRGIGATTITRLRDYADSNGIPLLEAARRADEIDTLAKRAKAMIWKFVQIYDRLVKKSTAPLEDLLRFLIEETHYEDYLEKTAVEQQDSNPMANVDELVTAAVEFDRQHPDDGSLEAFLEQVALVSDMDAFEDSTDRVTLMTLHAAKGLEFPRVYVIGVEDDLLPHARSKETEAQFEEERRLLFVGITRAMQWLQLSCCKRRTVRGDMRPVIPSPFLNELPMDELRRVESAVERDFFDEEDDLDQSYPDSWDLPDVTDDSPANDSANDSNTSDDSIASDDSDFVHDPGPSIDDEVCQLPDDDLRDAKQAQKRAAKSAKAKAAAAIKSELKTGAAMLTSGSTPLTAYREGAVVRHADYGEGLIISVTGRGPKRMAKVAFSDGEHSFRVAFAPLEVVG</sequence>
<keyword evidence="7" id="KW-0413">Isomerase</keyword>
<evidence type="ECO:0000256" key="10">
    <source>
        <dbReference type="ARBA" id="ARBA00034923"/>
    </source>
</evidence>
<dbReference type="PANTHER" id="PTHR11070">
    <property type="entry name" value="UVRD / RECB / PCRA DNA HELICASE FAMILY MEMBER"/>
    <property type="match status" value="1"/>
</dbReference>
<evidence type="ECO:0000256" key="5">
    <source>
        <dbReference type="ARBA" id="ARBA00022840"/>
    </source>
</evidence>
<dbReference type="PROSITE" id="PS51217">
    <property type="entry name" value="UVRD_HELICASE_CTER"/>
    <property type="match status" value="1"/>
</dbReference>
<evidence type="ECO:0000256" key="7">
    <source>
        <dbReference type="ARBA" id="ARBA00023235"/>
    </source>
</evidence>
<feature type="region of interest" description="Disordered" evidence="13">
    <location>
        <begin position="648"/>
        <end position="708"/>
    </location>
</feature>
<keyword evidence="4 12" id="KW-0347">Helicase</keyword>
<organism evidence="16 17">
    <name type="scientific">Stieleria marina</name>
    <dbReference type="NCBI Taxonomy" id="1930275"/>
    <lineage>
        <taxon>Bacteria</taxon>
        <taxon>Pseudomonadati</taxon>
        <taxon>Planctomycetota</taxon>
        <taxon>Planctomycetia</taxon>
        <taxon>Pirellulales</taxon>
        <taxon>Pirellulaceae</taxon>
        <taxon>Stieleria</taxon>
    </lineage>
</organism>
<dbReference type="Proteomes" id="UP000319817">
    <property type="component" value="Chromosome"/>
</dbReference>
<evidence type="ECO:0000259" key="15">
    <source>
        <dbReference type="PROSITE" id="PS51217"/>
    </source>
</evidence>
<evidence type="ECO:0000256" key="12">
    <source>
        <dbReference type="PROSITE-ProRule" id="PRU00560"/>
    </source>
</evidence>
<feature type="domain" description="UvrD-like helicase C-terminal" evidence="15">
    <location>
        <begin position="283"/>
        <end position="559"/>
    </location>
</feature>
<keyword evidence="3 12" id="KW-0378">Hydrolase</keyword>
<dbReference type="CDD" id="cd17932">
    <property type="entry name" value="DEXQc_UvrD"/>
    <property type="match status" value="1"/>
</dbReference>
<gene>
    <name evidence="16" type="primary">pcrA_2</name>
    <name evidence="16" type="ORF">K239x_35810</name>
</gene>
<evidence type="ECO:0000256" key="4">
    <source>
        <dbReference type="ARBA" id="ARBA00022806"/>
    </source>
</evidence>
<dbReference type="AlphaFoldDB" id="A0A517NWT1"/>
<name>A0A517NWT1_9BACT</name>
<keyword evidence="2 12" id="KW-0547">Nucleotide-binding</keyword>
<feature type="binding site" evidence="12">
    <location>
        <begin position="27"/>
        <end position="34"/>
    </location>
    <ligand>
        <name>ATP</name>
        <dbReference type="ChEBI" id="CHEBI:30616"/>
    </ligand>
</feature>
<dbReference type="GO" id="GO:0003677">
    <property type="term" value="F:DNA binding"/>
    <property type="evidence" value="ECO:0007669"/>
    <property type="project" value="UniProtKB-KW"/>
</dbReference>
<dbReference type="Gene3D" id="1.10.10.160">
    <property type="match status" value="1"/>
</dbReference>
<dbReference type="Pfam" id="PF00580">
    <property type="entry name" value="UvrD-helicase"/>
    <property type="match status" value="1"/>
</dbReference>
<evidence type="ECO:0000256" key="6">
    <source>
        <dbReference type="ARBA" id="ARBA00023125"/>
    </source>
</evidence>
<dbReference type="CDD" id="cd18807">
    <property type="entry name" value="SF1_C_UvrD"/>
    <property type="match status" value="1"/>
</dbReference>
<feature type="compositionally biased region" description="Low complexity" evidence="13">
    <location>
        <begin position="670"/>
        <end position="686"/>
    </location>
</feature>
<evidence type="ECO:0000313" key="17">
    <source>
        <dbReference type="Proteomes" id="UP000319817"/>
    </source>
</evidence>
<evidence type="ECO:0000259" key="14">
    <source>
        <dbReference type="PROSITE" id="PS51198"/>
    </source>
</evidence>
<dbReference type="InterPro" id="IPR000212">
    <property type="entry name" value="DNA_helicase_UvrD/REP"/>
</dbReference>
<dbReference type="Pfam" id="PF13361">
    <property type="entry name" value="UvrD_C"/>
    <property type="match status" value="1"/>
</dbReference>
<evidence type="ECO:0000256" key="9">
    <source>
        <dbReference type="ARBA" id="ARBA00034808"/>
    </source>
</evidence>
<evidence type="ECO:0000256" key="1">
    <source>
        <dbReference type="ARBA" id="ARBA00009922"/>
    </source>
</evidence>
<dbReference type="SUPFAM" id="SSF52540">
    <property type="entry name" value="P-loop containing nucleoside triphosphate hydrolases"/>
    <property type="match status" value="1"/>
</dbReference>
<dbReference type="EC" id="5.6.2.4" evidence="9"/>
<accession>A0A517NWT1</accession>
<keyword evidence="5 12" id="KW-0067">ATP-binding</keyword>
<dbReference type="InterPro" id="IPR027417">
    <property type="entry name" value="P-loop_NTPase"/>
</dbReference>
<dbReference type="GO" id="GO:0005524">
    <property type="term" value="F:ATP binding"/>
    <property type="evidence" value="ECO:0007669"/>
    <property type="project" value="UniProtKB-UniRule"/>
</dbReference>
<dbReference type="GO" id="GO:0043138">
    <property type="term" value="F:3'-5' DNA helicase activity"/>
    <property type="evidence" value="ECO:0007669"/>
    <property type="project" value="UniProtKB-EC"/>
</dbReference>
<dbReference type="PANTHER" id="PTHR11070:SF2">
    <property type="entry name" value="ATP-DEPENDENT DNA HELICASE SRS2"/>
    <property type="match status" value="1"/>
</dbReference>
<dbReference type="GO" id="GO:0016887">
    <property type="term" value="F:ATP hydrolysis activity"/>
    <property type="evidence" value="ECO:0007669"/>
    <property type="project" value="RHEA"/>
</dbReference>
<reference evidence="16 17" key="1">
    <citation type="submission" date="2019-02" db="EMBL/GenBank/DDBJ databases">
        <title>Deep-cultivation of Planctomycetes and their phenomic and genomic characterization uncovers novel biology.</title>
        <authorList>
            <person name="Wiegand S."/>
            <person name="Jogler M."/>
            <person name="Boedeker C."/>
            <person name="Pinto D."/>
            <person name="Vollmers J."/>
            <person name="Rivas-Marin E."/>
            <person name="Kohn T."/>
            <person name="Peeters S.H."/>
            <person name="Heuer A."/>
            <person name="Rast P."/>
            <person name="Oberbeckmann S."/>
            <person name="Bunk B."/>
            <person name="Jeske O."/>
            <person name="Meyerdierks A."/>
            <person name="Storesund J.E."/>
            <person name="Kallscheuer N."/>
            <person name="Luecker S."/>
            <person name="Lage O.M."/>
            <person name="Pohl T."/>
            <person name="Merkel B.J."/>
            <person name="Hornburger P."/>
            <person name="Mueller R.-W."/>
            <person name="Bruemmer F."/>
            <person name="Labrenz M."/>
            <person name="Spormann A.M."/>
            <person name="Op den Camp H."/>
            <person name="Overmann J."/>
            <person name="Amann R."/>
            <person name="Jetten M.S.M."/>
            <person name="Mascher T."/>
            <person name="Medema M.H."/>
            <person name="Devos D.P."/>
            <person name="Kaster A.-K."/>
            <person name="Ovreas L."/>
            <person name="Rohde M."/>
            <person name="Galperin M.Y."/>
            <person name="Jogler C."/>
        </authorList>
    </citation>
    <scope>NUCLEOTIDE SEQUENCE [LARGE SCALE GENOMIC DNA]</scope>
    <source>
        <strain evidence="16 17">K23_9</strain>
    </source>
</reference>
<protein>
    <recommendedName>
        <fullName evidence="9">DNA 3'-5' helicase</fullName>
        <ecNumber evidence="9">5.6.2.4</ecNumber>
    </recommendedName>
    <alternativeName>
        <fullName evidence="10">DNA 3'-5' helicase II</fullName>
    </alternativeName>
</protein>
<keyword evidence="17" id="KW-1185">Reference proteome</keyword>
<dbReference type="InterPro" id="IPR014016">
    <property type="entry name" value="UvrD-like_ATP-bd"/>
</dbReference>
<evidence type="ECO:0000256" key="13">
    <source>
        <dbReference type="SAM" id="MobiDB-lite"/>
    </source>
</evidence>
<dbReference type="OrthoDB" id="9810135at2"/>
<proteinExistence type="inferred from homology"/>
<evidence type="ECO:0000256" key="2">
    <source>
        <dbReference type="ARBA" id="ARBA00022741"/>
    </source>
</evidence>
<evidence type="ECO:0000256" key="8">
    <source>
        <dbReference type="ARBA" id="ARBA00034617"/>
    </source>
</evidence>
<dbReference type="EMBL" id="CP036526">
    <property type="protein sequence ID" value="QDT11581.1"/>
    <property type="molecule type" value="Genomic_DNA"/>
</dbReference>
<dbReference type="GO" id="GO:0005829">
    <property type="term" value="C:cytosol"/>
    <property type="evidence" value="ECO:0007669"/>
    <property type="project" value="TreeGrafter"/>
</dbReference>
<dbReference type="GO" id="GO:0033202">
    <property type="term" value="C:DNA helicase complex"/>
    <property type="evidence" value="ECO:0007669"/>
    <property type="project" value="TreeGrafter"/>
</dbReference>
<keyword evidence="6" id="KW-0238">DNA-binding</keyword>
<dbReference type="PROSITE" id="PS51198">
    <property type="entry name" value="UVRD_HELICASE_ATP_BIND"/>
    <property type="match status" value="1"/>
</dbReference>
<dbReference type="InterPro" id="IPR013986">
    <property type="entry name" value="DExx_box_DNA_helicase_dom_sf"/>
</dbReference>
<evidence type="ECO:0000313" key="16">
    <source>
        <dbReference type="EMBL" id="QDT11581.1"/>
    </source>
</evidence>
<evidence type="ECO:0000256" key="11">
    <source>
        <dbReference type="ARBA" id="ARBA00048988"/>
    </source>
</evidence>
<dbReference type="RefSeq" id="WP_145419391.1">
    <property type="nucleotide sequence ID" value="NZ_CP036526.1"/>
</dbReference>
<dbReference type="GO" id="GO:0000725">
    <property type="term" value="P:recombinational repair"/>
    <property type="evidence" value="ECO:0007669"/>
    <property type="project" value="TreeGrafter"/>
</dbReference>
<evidence type="ECO:0000256" key="3">
    <source>
        <dbReference type="ARBA" id="ARBA00022801"/>
    </source>
</evidence>
<dbReference type="Gene3D" id="3.40.50.300">
    <property type="entry name" value="P-loop containing nucleotide triphosphate hydrolases"/>
    <property type="match status" value="2"/>
</dbReference>
<comment type="catalytic activity">
    <reaction evidence="8">
        <text>Couples ATP hydrolysis with the unwinding of duplex DNA by translocating in the 3'-5' direction.</text>
        <dbReference type="EC" id="5.6.2.4"/>
    </reaction>
</comment>
<feature type="domain" description="UvrD-like helicase ATP-binding" evidence="14">
    <location>
        <begin position="6"/>
        <end position="282"/>
    </location>
</feature>
<dbReference type="FunFam" id="1.10.486.10:FF:000003">
    <property type="entry name" value="ATP-dependent DNA helicase"/>
    <property type="match status" value="1"/>
</dbReference>
<comment type="catalytic activity">
    <reaction evidence="11">
        <text>ATP + H2O = ADP + phosphate + H(+)</text>
        <dbReference type="Rhea" id="RHEA:13065"/>
        <dbReference type="ChEBI" id="CHEBI:15377"/>
        <dbReference type="ChEBI" id="CHEBI:15378"/>
        <dbReference type="ChEBI" id="CHEBI:30616"/>
        <dbReference type="ChEBI" id="CHEBI:43474"/>
        <dbReference type="ChEBI" id="CHEBI:456216"/>
        <dbReference type="EC" id="5.6.2.4"/>
    </reaction>
</comment>
<comment type="similarity">
    <text evidence="1">Belongs to the helicase family. UvrD subfamily.</text>
</comment>